<name>A0A9W9RI77_9EURO</name>
<dbReference type="AlphaFoldDB" id="A0A9W9RI77"/>
<dbReference type="EMBL" id="JAPZBT010000004">
    <property type="protein sequence ID" value="KAJ5360753.1"/>
    <property type="molecule type" value="Genomic_DNA"/>
</dbReference>
<organism evidence="1 2">
    <name type="scientific">Penicillium concentricum</name>
    <dbReference type="NCBI Taxonomy" id="293559"/>
    <lineage>
        <taxon>Eukaryota</taxon>
        <taxon>Fungi</taxon>
        <taxon>Dikarya</taxon>
        <taxon>Ascomycota</taxon>
        <taxon>Pezizomycotina</taxon>
        <taxon>Eurotiomycetes</taxon>
        <taxon>Eurotiomycetidae</taxon>
        <taxon>Eurotiales</taxon>
        <taxon>Aspergillaceae</taxon>
        <taxon>Penicillium</taxon>
    </lineage>
</organism>
<evidence type="ECO:0000313" key="2">
    <source>
        <dbReference type="Proteomes" id="UP001147752"/>
    </source>
</evidence>
<reference evidence="1" key="1">
    <citation type="submission" date="2022-12" db="EMBL/GenBank/DDBJ databases">
        <authorList>
            <person name="Petersen C."/>
        </authorList>
    </citation>
    <scope>NUCLEOTIDE SEQUENCE</scope>
    <source>
        <strain evidence="1">IBT 3081</strain>
    </source>
</reference>
<dbReference type="RefSeq" id="XP_056576239.1">
    <property type="nucleotide sequence ID" value="XM_056727667.1"/>
</dbReference>
<dbReference type="GeneID" id="81466850"/>
<dbReference type="OrthoDB" id="4340724at2759"/>
<dbReference type="Proteomes" id="UP001147752">
    <property type="component" value="Unassembled WGS sequence"/>
</dbReference>
<comment type="caution">
    <text evidence="1">The sequence shown here is derived from an EMBL/GenBank/DDBJ whole genome shotgun (WGS) entry which is preliminary data.</text>
</comment>
<sequence>MHDCLIEVTRLEDGESAVFWLGNYIDSKTHIIPDGTFDSYMLDYDKFEKDLYEHLGYDSLEDEIRWDHRSPS</sequence>
<gene>
    <name evidence="1" type="ORF">N7517_009944</name>
</gene>
<reference evidence="1" key="2">
    <citation type="journal article" date="2023" name="IMA Fungus">
        <title>Comparative genomic study of the Penicillium genus elucidates a diverse pangenome and 15 lateral gene transfer events.</title>
        <authorList>
            <person name="Petersen C."/>
            <person name="Sorensen T."/>
            <person name="Nielsen M.R."/>
            <person name="Sondergaard T.E."/>
            <person name="Sorensen J.L."/>
            <person name="Fitzpatrick D.A."/>
            <person name="Frisvad J.C."/>
            <person name="Nielsen K.L."/>
        </authorList>
    </citation>
    <scope>NUCLEOTIDE SEQUENCE</scope>
    <source>
        <strain evidence="1">IBT 3081</strain>
    </source>
</reference>
<keyword evidence="2" id="KW-1185">Reference proteome</keyword>
<accession>A0A9W9RI77</accession>
<proteinExistence type="predicted"/>
<evidence type="ECO:0000313" key="1">
    <source>
        <dbReference type="EMBL" id="KAJ5360753.1"/>
    </source>
</evidence>
<protein>
    <submittedName>
        <fullName evidence="1">Uncharacterized protein</fullName>
    </submittedName>
</protein>